<dbReference type="EMBL" id="SSTE01007295">
    <property type="protein sequence ID" value="KAA0056792.1"/>
    <property type="molecule type" value="Genomic_DNA"/>
</dbReference>
<organism evidence="1 3">
    <name type="scientific">Cucumis melo var. makuwa</name>
    <name type="common">Oriental melon</name>
    <dbReference type="NCBI Taxonomy" id="1194695"/>
    <lineage>
        <taxon>Eukaryota</taxon>
        <taxon>Viridiplantae</taxon>
        <taxon>Streptophyta</taxon>
        <taxon>Embryophyta</taxon>
        <taxon>Tracheophyta</taxon>
        <taxon>Spermatophyta</taxon>
        <taxon>Magnoliopsida</taxon>
        <taxon>eudicotyledons</taxon>
        <taxon>Gunneridae</taxon>
        <taxon>Pentapetalae</taxon>
        <taxon>rosids</taxon>
        <taxon>fabids</taxon>
        <taxon>Cucurbitales</taxon>
        <taxon>Cucurbitaceae</taxon>
        <taxon>Benincaseae</taxon>
        <taxon>Cucumis</taxon>
    </lineage>
</organism>
<evidence type="ECO:0000313" key="4">
    <source>
        <dbReference type="Proteomes" id="UP000321947"/>
    </source>
</evidence>
<dbReference type="EMBL" id="SSTD01017387">
    <property type="protein sequence ID" value="TYJ99916.1"/>
    <property type="molecule type" value="Genomic_DNA"/>
</dbReference>
<reference evidence="3 4" key="1">
    <citation type="submission" date="2019-08" db="EMBL/GenBank/DDBJ databases">
        <title>Draft genome sequences of two oriental melons (Cucumis melo L. var makuwa).</title>
        <authorList>
            <person name="Kwon S.-Y."/>
        </authorList>
    </citation>
    <scope>NUCLEOTIDE SEQUENCE [LARGE SCALE GENOMIC DNA]</scope>
    <source>
        <strain evidence="4">cv. Chang Bougi</strain>
        <strain evidence="3">cv. SW 3</strain>
        <tissue evidence="1">Leaf</tissue>
    </source>
</reference>
<evidence type="ECO:0000313" key="1">
    <source>
        <dbReference type="EMBL" id="KAA0056792.1"/>
    </source>
</evidence>
<dbReference type="AlphaFoldDB" id="A0A5A7ULS4"/>
<protein>
    <submittedName>
        <fullName evidence="1">Ty3-gypsy retrotransposon protein</fullName>
    </submittedName>
</protein>
<evidence type="ECO:0000313" key="2">
    <source>
        <dbReference type="EMBL" id="TYJ99916.1"/>
    </source>
</evidence>
<dbReference type="Proteomes" id="UP000321393">
    <property type="component" value="Unassembled WGS sequence"/>
</dbReference>
<gene>
    <name evidence="2" type="ORF">E5676_scaffold701G00370</name>
    <name evidence="1" type="ORF">E6C27_scaffold486G00870</name>
</gene>
<evidence type="ECO:0000313" key="3">
    <source>
        <dbReference type="Proteomes" id="UP000321393"/>
    </source>
</evidence>
<proteinExistence type="predicted"/>
<name>A0A5A7ULS4_CUCMM</name>
<comment type="caution">
    <text evidence="1">The sequence shown here is derived from an EMBL/GenBank/DDBJ whole genome shotgun (WGS) entry which is preliminary data.</text>
</comment>
<dbReference type="Proteomes" id="UP000321947">
    <property type="component" value="Unassembled WGS sequence"/>
</dbReference>
<sequence length="147" mass="16243">MTSKKAASNFSVASDTYTGPITRIRSKGITLEQDQGSNVAQSILKQLMESPKAGIVLKENLLYDNSDSASSKSKKEAHPNLMSVMMADITTETAMVEMERKVNFLMKVVEERDHEITALREQMRTCETAESSQTPVVKVTDKGKNVV</sequence>
<accession>A0A5A7ULS4</accession>